<dbReference type="Pfam" id="PF11181">
    <property type="entry name" value="YflT"/>
    <property type="match status" value="1"/>
</dbReference>
<evidence type="ECO:0000259" key="2">
    <source>
        <dbReference type="Pfam" id="PF11181"/>
    </source>
</evidence>
<evidence type="ECO:0000313" key="4">
    <source>
        <dbReference type="Proteomes" id="UP000549913"/>
    </source>
</evidence>
<dbReference type="InterPro" id="IPR025889">
    <property type="entry name" value="GSP17M-like_dom"/>
</dbReference>
<feature type="domain" description="General stress protein 17M-like" evidence="2">
    <location>
        <begin position="22"/>
        <end position="103"/>
    </location>
</feature>
<comment type="caution">
    <text evidence="3">The sequence shown here is derived from an EMBL/GenBank/DDBJ whole genome shotgun (WGS) entry which is preliminary data.</text>
</comment>
<dbReference type="EMBL" id="JACCBM010000001">
    <property type="protein sequence ID" value="NYD71823.1"/>
    <property type="molecule type" value="Genomic_DNA"/>
</dbReference>
<sequence length="162" mass="17220">MSDRSSSTGRGLPRFPSIPRGEVVATFDSYDDAQKAVDTLSKAEFPVKEVSIIGNDLVSVERVTGTLSYGRAAGTGALSGLWIGLFFGLLLTLLSPSASTLLFIGAAALIGAGFGMFFNIAVYSLNRRRRDFTSVMQVVATSYSVLTTGELANRARNLLGQD</sequence>
<dbReference type="AlphaFoldDB" id="A0A852SST3"/>
<keyword evidence="1" id="KW-0472">Membrane</keyword>
<feature type="transmembrane region" description="Helical" evidence="1">
    <location>
        <begin position="100"/>
        <end position="122"/>
    </location>
</feature>
<keyword evidence="1" id="KW-1133">Transmembrane helix</keyword>
<organism evidence="3 4">
    <name type="scientific">Herbiconiux flava</name>
    <dbReference type="NCBI Taxonomy" id="881268"/>
    <lineage>
        <taxon>Bacteria</taxon>
        <taxon>Bacillati</taxon>
        <taxon>Actinomycetota</taxon>
        <taxon>Actinomycetes</taxon>
        <taxon>Micrococcales</taxon>
        <taxon>Microbacteriaceae</taxon>
        <taxon>Herbiconiux</taxon>
    </lineage>
</organism>
<reference evidence="3 4" key="1">
    <citation type="submission" date="2020-07" db="EMBL/GenBank/DDBJ databases">
        <title>Sequencing the genomes of 1000 actinobacteria strains.</title>
        <authorList>
            <person name="Klenk H.-P."/>
        </authorList>
    </citation>
    <scope>NUCLEOTIDE SEQUENCE [LARGE SCALE GENOMIC DNA]</scope>
    <source>
        <strain evidence="3 4">DSM 26474</strain>
    </source>
</reference>
<dbReference type="Proteomes" id="UP000549913">
    <property type="component" value="Unassembled WGS sequence"/>
</dbReference>
<evidence type="ECO:0000256" key="1">
    <source>
        <dbReference type="SAM" id="Phobius"/>
    </source>
</evidence>
<dbReference type="RefSeq" id="WP_271206536.1">
    <property type="nucleotide sequence ID" value="NZ_BSEW01000002.1"/>
</dbReference>
<accession>A0A852SST3</accession>
<proteinExistence type="predicted"/>
<name>A0A852SST3_9MICO</name>
<keyword evidence="4" id="KW-1185">Reference proteome</keyword>
<keyword evidence="1" id="KW-0812">Transmembrane</keyword>
<gene>
    <name evidence="3" type="ORF">BJ984_002981</name>
</gene>
<protein>
    <recommendedName>
        <fullName evidence="2">General stress protein 17M-like domain-containing protein</fullName>
    </recommendedName>
</protein>
<feature type="transmembrane region" description="Helical" evidence="1">
    <location>
        <begin position="72"/>
        <end position="94"/>
    </location>
</feature>
<evidence type="ECO:0000313" key="3">
    <source>
        <dbReference type="EMBL" id="NYD71823.1"/>
    </source>
</evidence>